<gene>
    <name evidence="1" type="primary">ORF126679</name>
</gene>
<protein>
    <submittedName>
        <fullName evidence="1">Uncharacterized protein</fullName>
    </submittedName>
</protein>
<dbReference type="AlphaFoldDB" id="A0A0B7AL48"/>
<accession>A0A0B7AL48</accession>
<sequence>SPKLKEGFQTTCTTDLKAVIQEGQIRMPMTININNKKIVNSITHANVVSQNGTVSIQQIKESITDDDDDNVS</sequence>
<proteinExistence type="predicted"/>
<reference evidence="1" key="1">
    <citation type="submission" date="2014-12" db="EMBL/GenBank/DDBJ databases">
        <title>Insight into the proteome of Arion vulgaris.</title>
        <authorList>
            <person name="Aradska J."/>
            <person name="Bulat T."/>
            <person name="Smidak R."/>
            <person name="Sarate P."/>
            <person name="Gangsoo J."/>
            <person name="Sialana F."/>
            <person name="Bilban M."/>
            <person name="Lubec G."/>
        </authorList>
    </citation>
    <scope>NUCLEOTIDE SEQUENCE</scope>
    <source>
        <tissue evidence="1">Skin</tissue>
    </source>
</reference>
<evidence type="ECO:0000313" key="1">
    <source>
        <dbReference type="EMBL" id="CEK81563.1"/>
    </source>
</evidence>
<name>A0A0B7AL48_9EUPU</name>
<dbReference type="EMBL" id="HACG01034698">
    <property type="protein sequence ID" value="CEK81563.1"/>
    <property type="molecule type" value="Transcribed_RNA"/>
</dbReference>
<feature type="non-terminal residue" evidence="1">
    <location>
        <position position="1"/>
    </location>
</feature>
<organism evidence="1">
    <name type="scientific">Arion vulgaris</name>
    <dbReference type="NCBI Taxonomy" id="1028688"/>
    <lineage>
        <taxon>Eukaryota</taxon>
        <taxon>Metazoa</taxon>
        <taxon>Spiralia</taxon>
        <taxon>Lophotrochozoa</taxon>
        <taxon>Mollusca</taxon>
        <taxon>Gastropoda</taxon>
        <taxon>Heterobranchia</taxon>
        <taxon>Euthyneura</taxon>
        <taxon>Panpulmonata</taxon>
        <taxon>Eupulmonata</taxon>
        <taxon>Stylommatophora</taxon>
        <taxon>Helicina</taxon>
        <taxon>Arionoidea</taxon>
        <taxon>Arionidae</taxon>
        <taxon>Arion</taxon>
    </lineage>
</organism>